<organism evidence="4 5">
    <name type="scientific">Massilicoli timonensis</name>
    <dbReference type="NCBI Taxonomy" id="2015901"/>
    <lineage>
        <taxon>Bacteria</taxon>
        <taxon>Bacillati</taxon>
        <taxon>Bacillota</taxon>
        <taxon>Erysipelotrichia</taxon>
        <taxon>Erysipelotrichales</taxon>
        <taxon>Erysipelotrichaceae</taxon>
        <taxon>Massilicoli</taxon>
    </lineage>
</organism>
<evidence type="ECO:0000256" key="2">
    <source>
        <dbReference type="ARBA" id="ARBA00022695"/>
    </source>
</evidence>
<dbReference type="SUPFAM" id="SSF46785">
    <property type="entry name" value="Winged helix' DNA-binding domain"/>
    <property type="match status" value="1"/>
</dbReference>
<dbReference type="InterPro" id="IPR029044">
    <property type="entry name" value="Nucleotide-diphossugar_trans"/>
</dbReference>
<evidence type="ECO:0000256" key="1">
    <source>
        <dbReference type="ARBA" id="ARBA00022679"/>
    </source>
</evidence>
<dbReference type="InterPro" id="IPR036388">
    <property type="entry name" value="WH-like_DNA-bd_sf"/>
</dbReference>
<proteinExistence type="predicted"/>
<dbReference type="InterPro" id="IPR050065">
    <property type="entry name" value="GlmU-like"/>
</dbReference>
<dbReference type="PANTHER" id="PTHR43584:SF5">
    <property type="entry name" value="PROTEIN LICC"/>
    <property type="match status" value="1"/>
</dbReference>
<feature type="domain" description="Nucleotidyl transferase" evidence="3">
    <location>
        <begin position="76"/>
        <end position="142"/>
    </location>
</feature>
<evidence type="ECO:0000313" key="4">
    <source>
        <dbReference type="EMBL" id="MCQ5122663.1"/>
    </source>
</evidence>
<keyword evidence="2" id="KW-0548">Nucleotidyltransferase</keyword>
<comment type="caution">
    <text evidence="4">The sequence shown here is derived from an EMBL/GenBank/DDBJ whole genome shotgun (WGS) entry which is preliminary data.</text>
</comment>
<keyword evidence="1" id="KW-0808">Transferase</keyword>
<evidence type="ECO:0000313" key="5">
    <source>
        <dbReference type="Proteomes" id="UP001524435"/>
    </source>
</evidence>
<dbReference type="SUPFAM" id="SSF53448">
    <property type="entry name" value="Nucleotide-diphospho-sugar transferases"/>
    <property type="match status" value="1"/>
</dbReference>
<dbReference type="CDD" id="cd02523">
    <property type="entry name" value="PC_cytidylyltransferase"/>
    <property type="match status" value="1"/>
</dbReference>
<keyword evidence="5" id="KW-1185">Reference proteome</keyword>
<reference evidence="4 5" key="1">
    <citation type="submission" date="2022-06" db="EMBL/GenBank/DDBJ databases">
        <title>Isolation of gut microbiota from human fecal samples.</title>
        <authorList>
            <person name="Pamer E.G."/>
            <person name="Barat B."/>
            <person name="Waligurski E."/>
            <person name="Medina S."/>
            <person name="Paddock L."/>
            <person name="Mostad J."/>
        </authorList>
    </citation>
    <scope>NUCLEOTIDE SEQUENCE [LARGE SCALE GENOMIC DNA]</scope>
    <source>
        <strain evidence="4 5">DFI.6.1</strain>
    </source>
</reference>
<accession>A0ABT1SNV2</accession>
<dbReference type="RefSeq" id="WP_102268882.1">
    <property type="nucleotide sequence ID" value="NZ_CANTYB010000099.1"/>
</dbReference>
<evidence type="ECO:0000259" key="3">
    <source>
        <dbReference type="Pfam" id="PF00483"/>
    </source>
</evidence>
<dbReference type="Pfam" id="PF00483">
    <property type="entry name" value="NTP_transferase"/>
    <property type="match status" value="1"/>
</dbReference>
<sequence>MNLTINQFDLLVYLEARQEEKHAQRALAKALGLSVGMINKLLSELQEKELLCANEQGHFEVTLKGYAWLEPYRVKKAIFLAAGFGSRLVPITLNTPKPLIMVHGKRIIETLLDAVLAAGITDITIVRGYLGEQFDLLLKKYPMIRFIDNPIYNESNNISSAMLIKDQMENAYVLESDLLLYHPHIIRKYEYRTNYCGFAVERSDDWCFQTKNGMIKKVSVGGQNCYQMVGISYWSKEDAQKMANDVEKVFTMPGGREKYWDEVALTYCKEHYDVLLREIDSSDIIEIDTFNELKQLDPIYRGS</sequence>
<protein>
    <submittedName>
        <fullName evidence="4">Sugar phosphate nucleotidyltransferase</fullName>
    </submittedName>
</protein>
<dbReference type="Gene3D" id="1.10.10.10">
    <property type="entry name" value="Winged helix-like DNA-binding domain superfamily/Winged helix DNA-binding domain"/>
    <property type="match status" value="1"/>
</dbReference>
<dbReference type="Gene3D" id="3.90.550.10">
    <property type="entry name" value="Spore Coat Polysaccharide Biosynthesis Protein SpsA, Chain A"/>
    <property type="match status" value="1"/>
</dbReference>
<dbReference type="InterPro" id="IPR036390">
    <property type="entry name" value="WH_DNA-bd_sf"/>
</dbReference>
<gene>
    <name evidence="4" type="ORF">NE663_10420</name>
</gene>
<dbReference type="PANTHER" id="PTHR43584">
    <property type="entry name" value="NUCLEOTIDYL TRANSFERASE"/>
    <property type="match status" value="1"/>
</dbReference>
<dbReference type="InterPro" id="IPR005835">
    <property type="entry name" value="NTP_transferase_dom"/>
</dbReference>
<name>A0ABT1SNV2_9FIRM</name>
<dbReference type="EMBL" id="JANGCH010000023">
    <property type="protein sequence ID" value="MCQ5122663.1"/>
    <property type="molecule type" value="Genomic_DNA"/>
</dbReference>
<dbReference type="Proteomes" id="UP001524435">
    <property type="component" value="Unassembled WGS sequence"/>
</dbReference>